<dbReference type="OrthoDB" id="6400703at2759"/>
<dbReference type="EMBL" id="CP045895">
    <property type="protein sequence ID" value="QQP49654.1"/>
    <property type="molecule type" value="Genomic_DNA"/>
</dbReference>
<evidence type="ECO:0000313" key="2">
    <source>
        <dbReference type="Proteomes" id="UP000595437"/>
    </source>
</evidence>
<dbReference type="AlphaFoldDB" id="A0A7T8HGI7"/>
<dbReference type="GO" id="GO:0003676">
    <property type="term" value="F:nucleic acid binding"/>
    <property type="evidence" value="ECO:0007669"/>
    <property type="project" value="InterPro"/>
</dbReference>
<evidence type="ECO:0008006" key="3">
    <source>
        <dbReference type="Google" id="ProtNLM"/>
    </source>
</evidence>
<dbReference type="InterPro" id="IPR036397">
    <property type="entry name" value="RNaseH_sf"/>
</dbReference>
<name>A0A7T8HGI7_CALRO</name>
<gene>
    <name evidence="1" type="ORF">FKW44_010401</name>
</gene>
<dbReference type="Gene3D" id="3.30.420.10">
    <property type="entry name" value="Ribonuclease H-like superfamily/Ribonuclease H"/>
    <property type="match status" value="1"/>
</dbReference>
<evidence type="ECO:0000313" key="1">
    <source>
        <dbReference type="EMBL" id="QQP49654.1"/>
    </source>
</evidence>
<accession>A0A7T8HGI7</accession>
<dbReference type="Proteomes" id="UP000595437">
    <property type="component" value="Chromosome 6"/>
</dbReference>
<keyword evidence="2" id="KW-1185">Reference proteome</keyword>
<proteinExistence type="predicted"/>
<organism evidence="1 2">
    <name type="scientific">Caligus rogercresseyi</name>
    <name type="common">Sea louse</name>
    <dbReference type="NCBI Taxonomy" id="217165"/>
    <lineage>
        <taxon>Eukaryota</taxon>
        <taxon>Metazoa</taxon>
        <taxon>Ecdysozoa</taxon>
        <taxon>Arthropoda</taxon>
        <taxon>Crustacea</taxon>
        <taxon>Multicrustacea</taxon>
        <taxon>Hexanauplia</taxon>
        <taxon>Copepoda</taxon>
        <taxon>Siphonostomatoida</taxon>
        <taxon>Caligidae</taxon>
        <taxon>Caligus</taxon>
    </lineage>
</organism>
<reference evidence="2" key="1">
    <citation type="submission" date="2021-01" db="EMBL/GenBank/DDBJ databases">
        <title>Caligus Genome Assembly.</title>
        <authorList>
            <person name="Gallardo-Escarate C."/>
        </authorList>
    </citation>
    <scope>NUCLEOTIDE SEQUENCE [LARGE SCALE GENOMIC DNA]</scope>
</reference>
<feature type="non-terminal residue" evidence="1">
    <location>
        <position position="91"/>
    </location>
</feature>
<protein>
    <recommendedName>
        <fullName evidence="3">Transposable element Tcb2 transposase</fullName>
    </recommendedName>
</protein>
<sequence>MASDGKKIPPFLFKAGEKIDQNAYYKVLRYTILPWLNANYPERNYVWTQDGAPPHTALKCQEFCAFNMANFWSKEIWPSSSPDLSLLDYYA</sequence>